<feature type="region of interest" description="Disordered" evidence="1">
    <location>
        <begin position="1"/>
        <end position="23"/>
    </location>
</feature>
<reference evidence="2" key="1">
    <citation type="journal article" date="2020" name="Mol. Plant Microbe Interact.">
        <title>Genome Sequence of the Biocontrol Agent Coniothyrium minitans strain Conio (IMI 134523).</title>
        <authorList>
            <person name="Patel D."/>
            <person name="Shittu T.A."/>
            <person name="Baroncelli R."/>
            <person name="Muthumeenakshi S."/>
            <person name="Osborne T.H."/>
            <person name="Janganan T.K."/>
            <person name="Sreenivasaprasad S."/>
        </authorList>
    </citation>
    <scope>NUCLEOTIDE SEQUENCE</scope>
    <source>
        <strain evidence="2">Conio</strain>
    </source>
</reference>
<dbReference type="OrthoDB" id="3934814at2759"/>
<protein>
    <submittedName>
        <fullName evidence="2">Uncharacterized protein</fullName>
    </submittedName>
</protein>
<gene>
    <name evidence="2" type="ORF">PMIN01_01115</name>
</gene>
<dbReference type="EMBL" id="WJXW01000001">
    <property type="protein sequence ID" value="KAF9741576.1"/>
    <property type="molecule type" value="Genomic_DNA"/>
</dbReference>
<dbReference type="AlphaFoldDB" id="A0A9P6GTI3"/>
<comment type="caution">
    <text evidence="2">The sequence shown here is derived from an EMBL/GenBank/DDBJ whole genome shotgun (WGS) entry which is preliminary data.</text>
</comment>
<accession>A0A9P6GTI3</accession>
<dbReference type="Proteomes" id="UP000756921">
    <property type="component" value="Unassembled WGS sequence"/>
</dbReference>
<feature type="region of interest" description="Disordered" evidence="1">
    <location>
        <begin position="177"/>
        <end position="199"/>
    </location>
</feature>
<evidence type="ECO:0000256" key="1">
    <source>
        <dbReference type="SAM" id="MobiDB-lite"/>
    </source>
</evidence>
<evidence type="ECO:0000313" key="2">
    <source>
        <dbReference type="EMBL" id="KAF9741576.1"/>
    </source>
</evidence>
<sequence>MQHVRKTKRATDQGRPTTGSQQVQTMMSLLAKPQGDEKEVHQFRKKVAEDRRALNTLLQRRLEQAERHHARRQNEMSAVIAEALTRPNKTTSRERTTFETTKIASNGIYHSALMLDAARRSMMSDYAGLEATIAKMAGSNMNTVTEKWVQDIEREERLLKLGHKTAVKHVKKVLGAEVQGEETRDGETPGEETEGGEKGIGVQGKLNMELLQGLRYAERGVKRMVKGVPKDGH</sequence>
<keyword evidence="3" id="KW-1185">Reference proteome</keyword>
<name>A0A9P6GTI3_9PLEO</name>
<feature type="compositionally biased region" description="Polar residues" evidence="1">
    <location>
        <begin position="14"/>
        <end position="23"/>
    </location>
</feature>
<evidence type="ECO:0000313" key="3">
    <source>
        <dbReference type="Proteomes" id="UP000756921"/>
    </source>
</evidence>
<organism evidence="2 3">
    <name type="scientific">Paraphaeosphaeria minitans</name>
    <dbReference type="NCBI Taxonomy" id="565426"/>
    <lineage>
        <taxon>Eukaryota</taxon>
        <taxon>Fungi</taxon>
        <taxon>Dikarya</taxon>
        <taxon>Ascomycota</taxon>
        <taxon>Pezizomycotina</taxon>
        <taxon>Dothideomycetes</taxon>
        <taxon>Pleosporomycetidae</taxon>
        <taxon>Pleosporales</taxon>
        <taxon>Massarineae</taxon>
        <taxon>Didymosphaeriaceae</taxon>
        <taxon>Paraphaeosphaeria</taxon>
    </lineage>
</organism>
<proteinExistence type="predicted"/>